<name>A0ABR1QMD1_9PEZI</name>
<evidence type="ECO:0000313" key="2">
    <source>
        <dbReference type="Proteomes" id="UP001391051"/>
    </source>
</evidence>
<gene>
    <name evidence="1" type="ORF">PG986_004357</name>
</gene>
<proteinExistence type="predicted"/>
<dbReference type="EMBL" id="JAQQWE010000003">
    <property type="protein sequence ID" value="KAK7959503.1"/>
    <property type="molecule type" value="Genomic_DNA"/>
</dbReference>
<dbReference type="GeneID" id="92073641"/>
<keyword evidence="2" id="KW-1185">Reference proteome</keyword>
<sequence length="285" mass="31059">MTRNNSLARDSVIILGSRRNDFTRFRSAALISGISLRNRISTFPGADSIGSYRGIKASASKEGSRREVWLRRVLGRSKAARSSVASLFSLAKGQSTNEQPWLCWMLKVAGLANMGSVPTRWAGCRWDLRSILLQTENALKKLSPWKCLSVILAVVFSGSHESISSKPVLGDCAGPFAMLGSPEDRLQRFQVRLVKLSGDELACLSSRDQGPHHPLVLRRARRQQHDGNQRGVLILVLGGDSDANGKNDPALLKTWASSCSHQCCRVGMMTPNDGASGLPFGRACK</sequence>
<dbReference type="Proteomes" id="UP001391051">
    <property type="component" value="Unassembled WGS sequence"/>
</dbReference>
<dbReference type="RefSeq" id="XP_066703206.1">
    <property type="nucleotide sequence ID" value="XM_066840579.1"/>
</dbReference>
<organism evidence="1 2">
    <name type="scientific">Apiospora aurea</name>
    <dbReference type="NCBI Taxonomy" id="335848"/>
    <lineage>
        <taxon>Eukaryota</taxon>
        <taxon>Fungi</taxon>
        <taxon>Dikarya</taxon>
        <taxon>Ascomycota</taxon>
        <taxon>Pezizomycotina</taxon>
        <taxon>Sordariomycetes</taxon>
        <taxon>Xylariomycetidae</taxon>
        <taxon>Amphisphaeriales</taxon>
        <taxon>Apiosporaceae</taxon>
        <taxon>Apiospora</taxon>
    </lineage>
</organism>
<comment type="caution">
    <text evidence="1">The sequence shown here is derived from an EMBL/GenBank/DDBJ whole genome shotgun (WGS) entry which is preliminary data.</text>
</comment>
<evidence type="ECO:0000313" key="1">
    <source>
        <dbReference type="EMBL" id="KAK7959503.1"/>
    </source>
</evidence>
<protein>
    <submittedName>
        <fullName evidence="1">Uncharacterized protein</fullName>
    </submittedName>
</protein>
<reference evidence="1 2" key="1">
    <citation type="submission" date="2023-01" db="EMBL/GenBank/DDBJ databases">
        <title>Analysis of 21 Apiospora genomes using comparative genomics revels a genus with tremendous synthesis potential of carbohydrate active enzymes and secondary metabolites.</title>
        <authorList>
            <person name="Sorensen T."/>
        </authorList>
    </citation>
    <scope>NUCLEOTIDE SEQUENCE [LARGE SCALE GENOMIC DNA]</scope>
    <source>
        <strain evidence="1 2">CBS 24483</strain>
    </source>
</reference>
<accession>A0ABR1QMD1</accession>